<feature type="compositionally biased region" description="Polar residues" evidence="1">
    <location>
        <begin position="210"/>
        <end position="219"/>
    </location>
</feature>
<accession>A0A9R1X5Q5</accession>
<gene>
    <name evidence="2" type="ORF">LSAT_V11C600308010</name>
</gene>
<dbReference type="AlphaFoldDB" id="A0A9R1X5Q5"/>
<dbReference type="CDD" id="cd22744">
    <property type="entry name" value="OTU"/>
    <property type="match status" value="1"/>
</dbReference>
<evidence type="ECO:0000313" key="3">
    <source>
        <dbReference type="Proteomes" id="UP000235145"/>
    </source>
</evidence>
<sequence length="360" mass="41991">MDVISALRYVEDTWLNKYKEMFVSVWVDQHLNFGNRTSNRVDSAHSKLKKFMDSPNCNLDIFMQNITEIVQSQCFRLLCGFVSNEVLDIILRDFQRLNDLNSDSSNCGCKLRNSCGLPCACIFSVYSNSSDDIPLDLIDIFWRKLDISDTTPVVDNNILCDDIVEKIKESFKNQSKAGKQAYMRKLQEIYDLQKTDIGEPTKHQKKKVNPPNQASSGYNFSTTSEFVGIPDIFHDYIDDIHDVEGDGNCGFRAWLYIRKQLLEELESQYYAYHRVFTDGFNERGPEEFQPHRAITLAFVNDIYYMSVFFKGNYPMPPTTMSWNAHRSPSAYTWETMYWSRFELYNQLRPRSSVAPWIHID</sequence>
<evidence type="ECO:0000256" key="1">
    <source>
        <dbReference type="SAM" id="MobiDB-lite"/>
    </source>
</evidence>
<evidence type="ECO:0008006" key="4">
    <source>
        <dbReference type="Google" id="ProtNLM"/>
    </source>
</evidence>
<dbReference type="Proteomes" id="UP000235145">
    <property type="component" value="Unassembled WGS sequence"/>
</dbReference>
<evidence type="ECO:0000313" key="2">
    <source>
        <dbReference type="EMBL" id="KAJ0199599.1"/>
    </source>
</evidence>
<feature type="region of interest" description="Disordered" evidence="1">
    <location>
        <begin position="200"/>
        <end position="219"/>
    </location>
</feature>
<organism evidence="2 3">
    <name type="scientific">Lactuca sativa</name>
    <name type="common">Garden lettuce</name>
    <dbReference type="NCBI Taxonomy" id="4236"/>
    <lineage>
        <taxon>Eukaryota</taxon>
        <taxon>Viridiplantae</taxon>
        <taxon>Streptophyta</taxon>
        <taxon>Embryophyta</taxon>
        <taxon>Tracheophyta</taxon>
        <taxon>Spermatophyta</taxon>
        <taxon>Magnoliopsida</taxon>
        <taxon>eudicotyledons</taxon>
        <taxon>Gunneridae</taxon>
        <taxon>Pentapetalae</taxon>
        <taxon>asterids</taxon>
        <taxon>campanulids</taxon>
        <taxon>Asterales</taxon>
        <taxon>Asteraceae</taxon>
        <taxon>Cichorioideae</taxon>
        <taxon>Cichorieae</taxon>
        <taxon>Lactucinae</taxon>
        <taxon>Lactuca</taxon>
    </lineage>
</organism>
<dbReference type="PANTHER" id="PTHR31569:SF4">
    <property type="entry name" value="SWIM-TYPE DOMAIN-CONTAINING PROTEIN"/>
    <property type="match status" value="1"/>
</dbReference>
<dbReference type="EMBL" id="NBSK02000006">
    <property type="protein sequence ID" value="KAJ0199599.1"/>
    <property type="molecule type" value="Genomic_DNA"/>
</dbReference>
<dbReference type="PANTHER" id="PTHR31569">
    <property type="entry name" value="SWIM-TYPE DOMAIN-CONTAINING PROTEIN"/>
    <property type="match status" value="1"/>
</dbReference>
<keyword evidence="3" id="KW-1185">Reference proteome</keyword>
<comment type="caution">
    <text evidence="2">The sequence shown here is derived from an EMBL/GenBank/DDBJ whole genome shotgun (WGS) entry which is preliminary data.</text>
</comment>
<proteinExistence type="predicted"/>
<reference evidence="2 3" key="1">
    <citation type="journal article" date="2017" name="Nat. Commun.">
        <title>Genome assembly with in vitro proximity ligation data and whole-genome triplication in lettuce.</title>
        <authorList>
            <person name="Reyes-Chin-Wo S."/>
            <person name="Wang Z."/>
            <person name="Yang X."/>
            <person name="Kozik A."/>
            <person name="Arikit S."/>
            <person name="Song C."/>
            <person name="Xia L."/>
            <person name="Froenicke L."/>
            <person name="Lavelle D.O."/>
            <person name="Truco M.J."/>
            <person name="Xia R."/>
            <person name="Zhu S."/>
            <person name="Xu C."/>
            <person name="Xu H."/>
            <person name="Xu X."/>
            <person name="Cox K."/>
            <person name="Korf I."/>
            <person name="Meyers B.C."/>
            <person name="Michelmore R.W."/>
        </authorList>
    </citation>
    <scope>NUCLEOTIDE SEQUENCE [LARGE SCALE GENOMIC DNA]</scope>
    <source>
        <strain evidence="3">cv. Salinas</strain>
        <tissue evidence="2">Seedlings</tissue>
    </source>
</reference>
<dbReference type="InterPro" id="IPR052579">
    <property type="entry name" value="Zinc_finger_SWIM"/>
</dbReference>
<name>A0A9R1X5Q5_LACSA</name>
<protein>
    <recommendedName>
        <fullName evidence="4">Protein FAR1-RELATED SEQUENCE</fullName>
    </recommendedName>
</protein>